<keyword evidence="3" id="KW-1185">Reference proteome</keyword>
<reference evidence="2" key="1">
    <citation type="submission" date="2024-03" db="EMBL/GenBank/DDBJ databases">
        <title>Human intestinal bacterial collection.</title>
        <authorList>
            <person name="Pauvert C."/>
            <person name="Hitch T.C.A."/>
            <person name="Clavel T."/>
        </authorList>
    </citation>
    <scope>NUCLEOTIDE SEQUENCE [LARGE SCALE GENOMIC DNA]</scope>
    <source>
        <strain evidence="2">CLA-AA-H89B</strain>
    </source>
</reference>
<name>A0ABV1H205_9FIRM</name>
<comment type="caution">
    <text evidence="2">The sequence shown here is derived from an EMBL/GenBank/DDBJ whole genome shotgun (WGS) entry which is preliminary data.</text>
</comment>
<dbReference type="EMBL" id="JBBMFS010000001">
    <property type="protein sequence ID" value="MEQ2553689.1"/>
    <property type="molecule type" value="Genomic_DNA"/>
</dbReference>
<evidence type="ECO:0000313" key="2">
    <source>
        <dbReference type="EMBL" id="MEQ2553689.1"/>
    </source>
</evidence>
<dbReference type="Pfam" id="PF09524">
    <property type="entry name" value="Phg_2220_C"/>
    <property type="match status" value="1"/>
</dbReference>
<sequence length="253" mass="29981">MAIYRNVQLAFWTDSKVEDDFTPEDKYFYMYILTNPQTNICGCYEVNFSQMARHTGYSKDTIVRLLERFDKVHNVIKYDSNTKEILILRWYKYNWNKSEKVLAGVLSAAKRIKSEKFRKYVNDIVDSIRNDTPLLDHSIEETSDTNLPDNANEKGNNVVYMNVIDYLNKRCNTKYRYNAQATKRHIHARIEDGYKESDFYEVIDKKAAEWLGTDMEKYLRPETLFGTKFENYLNQNIVPNKNFSKGTIDWDNV</sequence>
<proteinExistence type="predicted"/>
<feature type="domain" description="Phage conserved hypothetical protein C-terminal" evidence="1">
    <location>
        <begin position="163"/>
        <end position="234"/>
    </location>
</feature>
<dbReference type="InterPro" id="IPR011741">
    <property type="entry name" value="Phg_2220_C"/>
</dbReference>
<protein>
    <submittedName>
        <fullName evidence="2">Conserved phage C-terminal domain-containing protein</fullName>
    </submittedName>
</protein>
<organism evidence="2 3">
    <name type="scientific">Lachnospira intestinalis</name>
    <dbReference type="NCBI Taxonomy" id="3133158"/>
    <lineage>
        <taxon>Bacteria</taxon>
        <taxon>Bacillati</taxon>
        <taxon>Bacillota</taxon>
        <taxon>Clostridia</taxon>
        <taxon>Lachnospirales</taxon>
        <taxon>Lachnospiraceae</taxon>
        <taxon>Lachnospira</taxon>
    </lineage>
</organism>
<evidence type="ECO:0000259" key="1">
    <source>
        <dbReference type="Pfam" id="PF09524"/>
    </source>
</evidence>
<evidence type="ECO:0000313" key="3">
    <source>
        <dbReference type="Proteomes" id="UP001546774"/>
    </source>
</evidence>
<dbReference type="Proteomes" id="UP001546774">
    <property type="component" value="Unassembled WGS sequence"/>
</dbReference>
<accession>A0ABV1H205</accession>
<dbReference type="NCBIfam" id="TIGR02220">
    <property type="entry name" value="phg_TIGR02220"/>
    <property type="match status" value="1"/>
</dbReference>
<gene>
    <name evidence="2" type="ORF">WMO37_01485</name>
</gene>